<evidence type="ECO:0000256" key="5">
    <source>
        <dbReference type="PROSITE-ProRule" id="PRU00708"/>
    </source>
</evidence>
<evidence type="ECO:0000256" key="1">
    <source>
        <dbReference type="ARBA" id="ARBA00009995"/>
    </source>
</evidence>
<organism evidence="6 7">
    <name type="scientific">Forsythia ovata</name>
    <dbReference type="NCBI Taxonomy" id="205694"/>
    <lineage>
        <taxon>Eukaryota</taxon>
        <taxon>Viridiplantae</taxon>
        <taxon>Streptophyta</taxon>
        <taxon>Embryophyta</taxon>
        <taxon>Tracheophyta</taxon>
        <taxon>Spermatophyta</taxon>
        <taxon>Magnoliopsida</taxon>
        <taxon>eudicotyledons</taxon>
        <taxon>Gunneridae</taxon>
        <taxon>Pentapetalae</taxon>
        <taxon>asterids</taxon>
        <taxon>lamiids</taxon>
        <taxon>Lamiales</taxon>
        <taxon>Oleaceae</taxon>
        <taxon>Forsythieae</taxon>
        <taxon>Forsythia</taxon>
    </lineage>
</organism>
<dbReference type="Pfam" id="PF01535">
    <property type="entry name" value="PPR"/>
    <property type="match status" value="2"/>
</dbReference>
<comment type="caution">
    <text evidence="6">The sequence shown here is derived from an EMBL/GenBank/DDBJ whole genome shotgun (WGS) entry which is preliminary data.</text>
</comment>
<dbReference type="GO" id="GO:0016070">
    <property type="term" value="P:RNA metabolic process"/>
    <property type="evidence" value="ECO:0007669"/>
    <property type="project" value="UniProtKB-ARBA"/>
</dbReference>
<dbReference type="CDD" id="cd03784">
    <property type="entry name" value="GT1_Gtf-like"/>
    <property type="match status" value="1"/>
</dbReference>
<protein>
    <submittedName>
        <fullName evidence="6">UDP-glycosyltransferase 75C1</fullName>
    </submittedName>
</protein>
<keyword evidence="3" id="KW-0808">Transferase</keyword>
<dbReference type="PANTHER" id="PTHR11926">
    <property type="entry name" value="GLUCOSYL/GLUCURONOSYL TRANSFERASES"/>
    <property type="match status" value="1"/>
</dbReference>
<feature type="repeat" description="PPR" evidence="5">
    <location>
        <begin position="503"/>
        <end position="533"/>
    </location>
</feature>
<dbReference type="Pfam" id="PF00201">
    <property type="entry name" value="UDPGT"/>
    <property type="match status" value="1"/>
</dbReference>
<feature type="repeat" description="PPR" evidence="5">
    <location>
        <begin position="427"/>
        <end position="461"/>
    </location>
</feature>
<feature type="repeat" description="PPR" evidence="5">
    <location>
        <begin position="534"/>
        <end position="568"/>
    </location>
</feature>
<gene>
    <name evidence="6" type="ORF">Fot_23583</name>
</gene>
<dbReference type="EMBL" id="JBFOLJ010000006">
    <property type="protein sequence ID" value="KAL2530982.1"/>
    <property type="molecule type" value="Genomic_DNA"/>
</dbReference>
<dbReference type="Pfam" id="PF13041">
    <property type="entry name" value="PPR_2"/>
    <property type="match status" value="1"/>
</dbReference>
<dbReference type="Gene3D" id="1.25.40.10">
    <property type="entry name" value="Tetratricopeptide repeat domain"/>
    <property type="match status" value="1"/>
</dbReference>
<evidence type="ECO:0000256" key="3">
    <source>
        <dbReference type="ARBA" id="ARBA00022679"/>
    </source>
</evidence>
<keyword evidence="7" id="KW-1185">Reference proteome</keyword>
<proteinExistence type="inferred from homology"/>
<keyword evidence="2" id="KW-0328">Glycosyltransferase</keyword>
<name>A0ABD1V0Y9_9LAMI</name>
<dbReference type="Gene3D" id="3.40.50.2000">
    <property type="entry name" value="Glycogen Phosphorylase B"/>
    <property type="match status" value="2"/>
</dbReference>
<keyword evidence="4" id="KW-0677">Repeat</keyword>
<dbReference type="PROSITE" id="PS00375">
    <property type="entry name" value="UDPGT"/>
    <property type="match status" value="1"/>
</dbReference>
<comment type="similarity">
    <text evidence="1">Belongs to the UDP-glycosyltransferase family.</text>
</comment>
<dbReference type="InterPro" id="IPR011990">
    <property type="entry name" value="TPR-like_helical_dom_sf"/>
</dbReference>
<dbReference type="FunFam" id="1.25.40.10:FF:000344">
    <property type="entry name" value="Pentatricopeptide repeat-containing protein"/>
    <property type="match status" value="1"/>
</dbReference>
<dbReference type="NCBIfam" id="TIGR00756">
    <property type="entry name" value="PPR"/>
    <property type="match status" value="1"/>
</dbReference>
<evidence type="ECO:0000313" key="6">
    <source>
        <dbReference type="EMBL" id="KAL2530982.1"/>
    </source>
</evidence>
<dbReference type="GO" id="GO:0016757">
    <property type="term" value="F:glycosyltransferase activity"/>
    <property type="evidence" value="ECO:0007669"/>
    <property type="project" value="UniProtKB-KW"/>
</dbReference>
<evidence type="ECO:0000256" key="4">
    <source>
        <dbReference type="ARBA" id="ARBA00022737"/>
    </source>
</evidence>
<dbReference type="InterPro" id="IPR035595">
    <property type="entry name" value="UDP_glycos_trans_CS"/>
</dbReference>
<dbReference type="InterPro" id="IPR002213">
    <property type="entry name" value="UDP_glucos_trans"/>
</dbReference>
<sequence>MVNCHILLVSFPAQGHINPALQFAKRILQMGAKVTFSTSLSAIRRMSEAASTIPGLTLAPFSDGHDDGWTGAHDVQDFMFSLRTCGSEAVTNLIMVQEKEGQKFTHIVYSTLITWAGEVANQLQIPSTLLWNQPATVLYVYYQYFNKNVNFTGENSEVIELPGLPLLLKSCDLPSFMQSSSPVIYNFALPVFKEHFEILDRAGTKQIKILVNTFDALEFEALRAINKYDLMGIGPLIPSAFLDGKDPLDTSFGGDLIQKTVDYMDWLNSKGKLSVIYVAFGSFSSLSKQQMEEIAKGLIESQKPFLWVTREANTLSFIKEVEKQGMIVPWCSQLEVLSHPSVGCFLTHSGWNSCIESLVSGVPVVAFPQWADQPMNAKLLQDFWKTGLRLAAADGGIVMADEVASGYAKVASVISARAMFTKMMERNVVSWNALIAGYTQNGDNEEALGLFPLLKRESVWPTHYTFGNLLNACANLADLKLGRQAHTHVLKHGFRFQYGPEPDVFVGNSLIDMYMKCGSVEDGSWVFRHMVERDWVSWNATIVGYAQNGHGTEALQLFKEMLATGEKPDHVGLGYGVLYIWLILTHDVCDDTTAKIMPKDAPQKCFMISDKTSH</sequence>
<evidence type="ECO:0000313" key="7">
    <source>
        <dbReference type="Proteomes" id="UP001604277"/>
    </source>
</evidence>
<evidence type="ECO:0000256" key="2">
    <source>
        <dbReference type="ARBA" id="ARBA00022676"/>
    </source>
</evidence>
<reference evidence="7" key="1">
    <citation type="submission" date="2024-07" db="EMBL/GenBank/DDBJ databases">
        <title>Two chromosome-level genome assemblies of Korean endemic species Abeliophyllum distichum and Forsythia ovata (Oleaceae).</title>
        <authorList>
            <person name="Jang H."/>
        </authorList>
    </citation>
    <scope>NUCLEOTIDE SEQUENCE [LARGE SCALE GENOMIC DNA]</scope>
</reference>
<dbReference type="Proteomes" id="UP001604277">
    <property type="component" value="Unassembled WGS sequence"/>
</dbReference>
<dbReference type="InterPro" id="IPR002885">
    <property type="entry name" value="PPR_rpt"/>
</dbReference>
<dbReference type="PROSITE" id="PS51375">
    <property type="entry name" value="PPR"/>
    <property type="match status" value="3"/>
</dbReference>
<dbReference type="AlphaFoldDB" id="A0ABD1V0Y9"/>
<accession>A0ABD1V0Y9</accession>
<dbReference type="SUPFAM" id="SSF53756">
    <property type="entry name" value="UDP-Glycosyltransferase/glycogen phosphorylase"/>
    <property type="match status" value="1"/>
</dbReference>
<dbReference type="PANTHER" id="PTHR11926:SF870">
    <property type="entry name" value="UDP-GLYCOSYLTRANSFERASE 75B1"/>
    <property type="match status" value="1"/>
</dbReference>